<evidence type="ECO:0000313" key="1">
    <source>
        <dbReference type="EMBL" id="TDS16885.1"/>
    </source>
</evidence>
<organism evidence="1 2">
    <name type="scientific">Maribacter caenipelagi</name>
    <dbReference type="NCBI Taxonomy" id="1447781"/>
    <lineage>
        <taxon>Bacteria</taxon>
        <taxon>Pseudomonadati</taxon>
        <taxon>Bacteroidota</taxon>
        <taxon>Flavobacteriia</taxon>
        <taxon>Flavobacteriales</taxon>
        <taxon>Flavobacteriaceae</taxon>
        <taxon>Maribacter</taxon>
    </lineage>
</organism>
<dbReference type="AlphaFoldDB" id="A0A4R7DA04"/>
<evidence type="ECO:0000313" key="2">
    <source>
        <dbReference type="Proteomes" id="UP000295274"/>
    </source>
</evidence>
<reference evidence="1 2" key="1">
    <citation type="submission" date="2019-03" db="EMBL/GenBank/DDBJ databases">
        <title>Genomic Encyclopedia of Type Strains, Phase III (KMG-III): the genomes of soil and plant-associated and newly described type strains.</title>
        <authorList>
            <person name="Whitman W."/>
        </authorList>
    </citation>
    <scope>NUCLEOTIDE SEQUENCE [LARGE SCALE GENOMIC DNA]</scope>
    <source>
        <strain evidence="1 2">CECT 8455</strain>
    </source>
</reference>
<comment type="caution">
    <text evidence="1">The sequence shown here is derived from an EMBL/GenBank/DDBJ whole genome shotgun (WGS) entry which is preliminary data.</text>
</comment>
<dbReference type="EMBL" id="SNZW01000013">
    <property type="protein sequence ID" value="TDS16885.1"/>
    <property type="molecule type" value="Genomic_DNA"/>
</dbReference>
<accession>A0A4R7DA04</accession>
<keyword evidence="2" id="KW-1185">Reference proteome</keyword>
<name>A0A4R7DA04_9FLAO</name>
<dbReference type="Proteomes" id="UP000295274">
    <property type="component" value="Unassembled WGS sequence"/>
</dbReference>
<sequence>MLGRFIRTYAKFHLFFFMFIKSTAKESFSVILPILPNSMSNQPFLLYSKNHSLGLKVGYNHLLNRRVLIDNYIRFCAT</sequence>
<gene>
    <name evidence="1" type="ORF">DFQ03_1373</name>
</gene>
<protein>
    <submittedName>
        <fullName evidence="1">Uncharacterized protein</fullName>
    </submittedName>
</protein>
<proteinExistence type="predicted"/>